<protein>
    <recommendedName>
        <fullName evidence="3">Sulfotransferase domain-containing protein</fullName>
    </recommendedName>
</protein>
<dbReference type="EMBL" id="FOTK01000036">
    <property type="protein sequence ID" value="SFM52581.1"/>
    <property type="molecule type" value="Genomic_DNA"/>
</dbReference>
<name>A0A1I4RK06_9HYPH</name>
<evidence type="ECO:0000313" key="2">
    <source>
        <dbReference type="Proteomes" id="UP000199048"/>
    </source>
</evidence>
<dbReference type="Proteomes" id="UP000199048">
    <property type="component" value="Unassembled WGS sequence"/>
</dbReference>
<dbReference type="InterPro" id="IPR027417">
    <property type="entry name" value="P-loop_NTPase"/>
</dbReference>
<dbReference type="AlphaFoldDB" id="A0A1I4RK06"/>
<reference evidence="2" key="1">
    <citation type="submission" date="2016-10" db="EMBL/GenBank/DDBJ databases">
        <authorList>
            <person name="Varghese N."/>
            <person name="Submissions S."/>
        </authorList>
    </citation>
    <scope>NUCLEOTIDE SEQUENCE [LARGE SCALE GENOMIC DNA]</scope>
    <source>
        <strain evidence="2">BL36</strain>
    </source>
</reference>
<evidence type="ECO:0008006" key="3">
    <source>
        <dbReference type="Google" id="ProtNLM"/>
    </source>
</evidence>
<accession>A0A1I4RK06</accession>
<gene>
    <name evidence="1" type="ORF">SAMN05192568_103622</name>
</gene>
<dbReference type="STRING" id="582667.SAMN05192568_103622"/>
<keyword evidence="2" id="KW-1185">Reference proteome</keyword>
<organism evidence="1 2">
    <name type="scientific">Methylobacterium pseudosasicola</name>
    <dbReference type="NCBI Taxonomy" id="582667"/>
    <lineage>
        <taxon>Bacteria</taxon>
        <taxon>Pseudomonadati</taxon>
        <taxon>Pseudomonadota</taxon>
        <taxon>Alphaproteobacteria</taxon>
        <taxon>Hyphomicrobiales</taxon>
        <taxon>Methylobacteriaceae</taxon>
        <taxon>Methylobacterium</taxon>
    </lineage>
</organism>
<evidence type="ECO:0000313" key="1">
    <source>
        <dbReference type="EMBL" id="SFM52581.1"/>
    </source>
</evidence>
<proteinExistence type="predicted"/>
<dbReference type="SUPFAM" id="SSF52540">
    <property type="entry name" value="P-loop containing nucleoside triphosphate hydrolases"/>
    <property type="match status" value="1"/>
</dbReference>
<dbReference type="Gene3D" id="3.40.50.300">
    <property type="entry name" value="P-loop containing nucleotide triphosphate hydrolases"/>
    <property type="match status" value="1"/>
</dbReference>
<sequence>MTKRLIIHVGPHKTGTTAIQKMLYATSRNKDSSFIYPFTDLDRLGQHAFADTILNSDQAGLRDLISELTNTDKICVLSSEEFCYLPLNALAEFKSFLHDTDVSIIYYARNCLTTLHPWWQEQVKHGSSQTFLEFILGCLAHPGSIHLLAPDAMLSNWAGAFGRDAIKIYLYDEISDVATQFSVDILNFRPPQDHPTETNISYNYIATEMMRFWNSLGTRGAELIQLPMSHKLRIDITEKSRSFSSKFSLSYRIPSFALIEETLLARWRGQIVGAVEPHIFKTREFSYPYVHPDFWLVNSDLAERMRTLAFEESVEHG</sequence>